<protein>
    <recommendedName>
        <fullName evidence="3">Alpha/beta hydrolase</fullName>
    </recommendedName>
</protein>
<comment type="caution">
    <text evidence="1">The sequence shown here is derived from an EMBL/GenBank/DDBJ whole genome shotgun (WGS) entry which is preliminary data.</text>
</comment>
<dbReference type="STRING" id="114686.BM536_006180"/>
<dbReference type="Proteomes" id="UP000184286">
    <property type="component" value="Unassembled WGS sequence"/>
</dbReference>
<dbReference type="InterPro" id="IPR029058">
    <property type="entry name" value="AB_hydrolase_fold"/>
</dbReference>
<dbReference type="OrthoDB" id="4319696at2"/>
<evidence type="ECO:0008006" key="3">
    <source>
        <dbReference type="Google" id="ProtNLM"/>
    </source>
</evidence>
<proteinExistence type="predicted"/>
<gene>
    <name evidence="1" type="ORF">BM536_006180</name>
</gene>
<evidence type="ECO:0000313" key="1">
    <source>
        <dbReference type="EMBL" id="OQD56947.1"/>
    </source>
</evidence>
<dbReference type="PANTHER" id="PTHR43433:SF5">
    <property type="entry name" value="AB HYDROLASE-1 DOMAIN-CONTAINING PROTEIN"/>
    <property type="match status" value="1"/>
</dbReference>
<evidence type="ECO:0000313" key="2">
    <source>
        <dbReference type="Proteomes" id="UP000184286"/>
    </source>
</evidence>
<accession>A0A1V6MXB4</accession>
<reference evidence="2" key="1">
    <citation type="submission" date="2016-11" db="EMBL/GenBank/DDBJ databases">
        <authorList>
            <person name="Schniete J.K."/>
            <person name="Salih T."/>
            <person name="Algora Gallardo L."/>
            <person name="Martinez Fernandez S."/>
            <person name="Herron P.R."/>
        </authorList>
    </citation>
    <scope>NUCLEOTIDE SEQUENCE [LARGE SCALE GENOMIC DNA]</scope>
    <source>
        <strain evidence="2">DSM 41896</strain>
    </source>
</reference>
<dbReference type="SUPFAM" id="SSF53474">
    <property type="entry name" value="alpha/beta-Hydrolases"/>
    <property type="match status" value="1"/>
</dbReference>
<reference evidence="1 2" key="2">
    <citation type="submission" date="2017-02" db="EMBL/GenBank/DDBJ databases">
        <title>Draft genome sequence of Streptomyces phaeoluteigriseus type strain DSM41896.</title>
        <authorList>
            <person name="Salih T.S."/>
            <person name="Algora Gallardo L."/>
            <person name="Melo Santos T."/>
            <person name="Filgueira Martinez S."/>
            <person name="Herron P.R."/>
        </authorList>
    </citation>
    <scope>NUCLEOTIDE SEQUENCE [LARGE SCALE GENOMIC DNA]</scope>
    <source>
        <strain evidence="1 2">DSM 41896</strain>
    </source>
</reference>
<dbReference type="RefSeq" id="WP_073491679.1">
    <property type="nucleotide sequence ID" value="NZ_MPOH02000006.1"/>
</dbReference>
<dbReference type="InterPro" id="IPR050471">
    <property type="entry name" value="AB_hydrolase"/>
</dbReference>
<dbReference type="AlphaFoldDB" id="A0A1V6MXB4"/>
<organism evidence="1 2">
    <name type="scientific">Streptomyces phaeoluteigriseus</name>
    <dbReference type="NCBI Taxonomy" id="114686"/>
    <lineage>
        <taxon>Bacteria</taxon>
        <taxon>Bacillati</taxon>
        <taxon>Actinomycetota</taxon>
        <taxon>Actinomycetes</taxon>
        <taxon>Kitasatosporales</taxon>
        <taxon>Streptomycetaceae</taxon>
        <taxon>Streptomyces</taxon>
        <taxon>Streptomyces aurantiacus group</taxon>
    </lineage>
</organism>
<name>A0A1V6MXB4_9ACTN</name>
<dbReference type="EMBL" id="MPOH02000006">
    <property type="protein sequence ID" value="OQD56947.1"/>
    <property type="molecule type" value="Genomic_DNA"/>
</dbReference>
<dbReference type="Gene3D" id="3.40.50.1820">
    <property type="entry name" value="alpha/beta hydrolase"/>
    <property type="match status" value="1"/>
</dbReference>
<sequence length="396" mass="43016">MGGFEEWAAAAVEVFGEIKPLADRLPQDRFEVVVEEREHHGGAAQRLLDGVAREVGLRQAVDVRSAPEQTSSSFGLAVERRIRGLLRDASPLEDWVRDAGDAPVGRAAARARDLAPRAVPVGTRDGQVLDAFTMGDRARPALLLVPPCGMPVELSRRWLRALGEDHFVVTWQSRGLFAPGGPEEGMASGVADQADDLLAVMDALDLPTCHVMGLCGGAVIALDAIHRHPERFESVSLWHGDYDFGADSTKTDHQQDVQALMELGADSLDKATAYQKLMHRPAALAKIPERVAPLVLYPYATPALFHHYCRLNFAIMTFDVTDLLGDIAHPALVVTSRTDTTAHPAGSHRVARELARAQLVEEPTGDHLSVFDTSIRLTQLAVDFVAAQHSTTPGHR</sequence>
<dbReference type="PANTHER" id="PTHR43433">
    <property type="entry name" value="HYDROLASE, ALPHA/BETA FOLD FAMILY PROTEIN"/>
    <property type="match status" value="1"/>
</dbReference>